<gene>
    <name evidence="1" type="ORF">E4U91_16880</name>
</gene>
<dbReference type="InterPro" id="IPR001646">
    <property type="entry name" value="5peptide_repeat"/>
</dbReference>
<dbReference type="EMBL" id="SZNQ01000001">
    <property type="protein sequence ID" value="TKT01606.1"/>
    <property type="molecule type" value="Genomic_DNA"/>
</dbReference>
<evidence type="ECO:0000313" key="1">
    <source>
        <dbReference type="EMBL" id="TKT01606.1"/>
    </source>
</evidence>
<proteinExistence type="predicted"/>
<reference evidence="1 2" key="1">
    <citation type="submission" date="2019-04" db="EMBL/GenBank/DDBJ databases">
        <title>Streptomyces lasaliensis sp. nov., an Actinomycete isolated from soil which produces the polyether antibiotic lasalocid.</title>
        <authorList>
            <person name="Erwin G."/>
            <person name="Haber C."/>
        </authorList>
    </citation>
    <scope>NUCLEOTIDE SEQUENCE [LARGE SCALE GENOMIC DNA]</scope>
    <source>
        <strain evidence="1 2">X-537</strain>
    </source>
</reference>
<name>A0A4U5WM15_STRLS</name>
<protein>
    <submittedName>
        <fullName evidence="1">Pentapeptide repeat-containing protein</fullName>
    </submittedName>
</protein>
<organism evidence="1 2">
    <name type="scientific">Streptomyces lasalocidi</name>
    <name type="common">Streptomyces lasaliensis</name>
    <dbReference type="NCBI Taxonomy" id="324833"/>
    <lineage>
        <taxon>Bacteria</taxon>
        <taxon>Bacillati</taxon>
        <taxon>Actinomycetota</taxon>
        <taxon>Actinomycetes</taxon>
        <taxon>Kitasatosporales</taxon>
        <taxon>Streptomycetaceae</taxon>
        <taxon>Streptomyces</taxon>
    </lineage>
</organism>
<accession>A0A4U5WM15</accession>
<comment type="caution">
    <text evidence="1">The sequence shown here is derived from an EMBL/GenBank/DDBJ whole genome shotgun (WGS) entry which is preliminary data.</text>
</comment>
<evidence type="ECO:0000313" key="2">
    <source>
        <dbReference type="Proteomes" id="UP000305929"/>
    </source>
</evidence>
<keyword evidence="2" id="KW-1185">Reference proteome</keyword>
<dbReference type="AlphaFoldDB" id="A0A4U5WM15"/>
<dbReference type="Gene3D" id="2.160.20.80">
    <property type="entry name" value="E3 ubiquitin-protein ligase SopA"/>
    <property type="match status" value="1"/>
</dbReference>
<dbReference type="Pfam" id="PF00805">
    <property type="entry name" value="Pentapeptide"/>
    <property type="match status" value="1"/>
</dbReference>
<dbReference type="Proteomes" id="UP000305929">
    <property type="component" value="Unassembled WGS sequence"/>
</dbReference>
<dbReference type="PANTHER" id="PTHR14136:SF17">
    <property type="entry name" value="BTB_POZ DOMAIN-CONTAINING PROTEIN KCTD9"/>
    <property type="match status" value="1"/>
</dbReference>
<dbReference type="PANTHER" id="PTHR14136">
    <property type="entry name" value="BTB_POZ DOMAIN-CONTAINING PROTEIN KCTD9"/>
    <property type="match status" value="1"/>
</dbReference>
<dbReference type="RefSeq" id="WP_137307622.1">
    <property type="nucleotide sequence ID" value="NZ_SZNQ01000001.1"/>
</dbReference>
<sequence>MLFAAAGLVATALSWQTAQSELRTAREGQITDRYIRATEQLGSPGRDVRASAVYALERIAHDSARDRAVVIEVLAAFVREHDPAPAVPDAKLPREPDTDVQAALTVLGRLPRASHTFTDLHGIRVPGALMPSSKMTGMNLFTADLSHADLALADATYMNLTEANLTYADLGSARLKGSSLRYADLTGADLHGADLTGADLTGVRGTTPEEIRKVAKTDATTRF</sequence>
<dbReference type="OrthoDB" id="4563217at2"/>
<dbReference type="SUPFAM" id="SSF141571">
    <property type="entry name" value="Pentapeptide repeat-like"/>
    <property type="match status" value="1"/>
</dbReference>
<dbReference type="InterPro" id="IPR051082">
    <property type="entry name" value="Pentapeptide-BTB/POZ_domain"/>
</dbReference>